<dbReference type="InterPro" id="IPR038377">
    <property type="entry name" value="Na/Glc_symporter_sf"/>
</dbReference>
<dbReference type="CDD" id="cd00156">
    <property type="entry name" value="REC"/>
    <property type="match status" value="1"/>
</dbReference>
<feature type="transmembrane region" description="Helical" evidence="13">
    <location>
        <begin position="445"/>
        <end position="467"/>
    </location>
</feature>
<dbReference type="PANTHER" id="PTHR43047:SF9">
    <property type="entry name" value="HISTIDINE KINASE"/>
    <property type="match status" value="1"/>
</dbReference>
<dbReference type="InterPro" id="IPR003594">
    <property type="entry name" value="HATPase_dom"/>
</dbReference>
<dbReference type="OrthoDB" id="9764438at2"/>
<evidence type="ECO:0000259" key="15">
    <source>
        <dbReference type="PROSITE" id="PS50110"/>
    </source>
</evidence>
<comment type="subcellular location">
    <subcellularLocation>
        <location evidence="2">Membrane</location>
        <topology evidence="2">Multi-pass membrane protein</topology>
    </subcellularLocation>
</comment>
<dbReference type="InterPro" id="IPR036890">
    <property type="entry name" value="HATPase_C_sf"/>
</dbReference>
<dbReference type="Gene3D" id="3.30.450.20">
    <property type="entry name" value="PAS domain"/>
    <property type="match status" value="1"/>
</dbReference>
<organism evidence="16 17">
    <name type="scientific">Hahella chejuensis (strain KCTC 2396)</name>
    <dbReference type="NCBI Taxonomy" id="349521"/>
    <lineage>
        <taxon>Bacteria</taxon>
        <taxon>Pseudomonadati</taxon>
        <taxon>Pseudomonadota</taxon>
        <taxon>Gammaproteobacteria</taxon>
        <taxon>Oceanospirillales</taxon>
        <taxon>Hahellaceae</taxon>
        <taxon>Hahella</taxon>
    </lineage>
</organism>
<evidence type="ECO:0000256" key="3">
    <source>
        <dbReference type="ARBA" id="ARBA00006434"/>
    </source>
</evidence>
<dbReference type="FunFam" id="3.30.565.10:FF:000049">
    <property type="entry name" value="Two-component sensor histidine kinase"/>
    <property type="match status" value="1"/>
</dbReference>
<dbReference type="eggNOG" id="COG2205">
    <property type="taxonomic scope" value="Bacteria"/>
</dbReference>
<feature type="transmembrane region" description="Helical" evidence="13">
    <location>
        <begin position="331"/>
        <end position="361"/>
    </location>
</feature>
<dbReference type="Pfam" id="PF00512">
    <property type="entry name" value="HisKA"/>
    <property type="match status" value="1"/>
</dbReference>
<evidence type="ECO:0000313" key="17">
    <source>
        <dbReference type="Proteomes" id="UP000000238"/>
    </source>
</evidence>
<feature type="transmembrane region" description="Helical" evidence="13">
    <location>
        <begin position="240"/>
        <end position="264"/>
    </location>
</feature>
<dbReference type="PRINTS" id="PR00344">
    <property type="entry name" value="BCTRLSENSOR"/>
</dbReference>
<dbReference type="SUPFAM" id="SSF47384">
    <property type="entry name" value="Homodimeric domain of signal transducing histidine kinase"/>
    <property type="match status" value="1"/>
</dbReference>
<feature type="transmembrane region" description="Helical" evidence="13">
    <location>
        <begin position="6"/>
        <end position="25"/>
    </location>
</feature>
<dbReference type="CDD" id="cd00130">
    <property type="entry name" value="PAS"/>
    <property type="match status" value="1"/>
</dbReference>
<evidence type="ECO:0000259" key="14">
    <source>
        <dbReference type="PROSITE" id="PS50109"/>
    </source>
</evidence>
<accession>Q2SC69</accession>
<dbReference type="Gene3D" id="1.20.1730.10">
    <property type="entry name" value="Sodium/glucose cotransporter"/>
    <property type="match status" value="1"/>
</dbReference>
<evidence type="ECO:0000256" key="11">
    <source>
        <dbReference type="PROSITE-ProRule" id="PRU00169"/>
    </source>
</evidence>
<dbReference type="PANTHER" id="PTHR43047">
    <property type="entry name" value="TWO-COMPONENT HISTIDINE PROTEIN KINASE"/>
    <property type="match status" value="1"/>
</dbReference>
<dbReference type="eggNOG" id="COG0591">
    <property type="taxonomic scope" value="Bacteria"/>
</dbReference>
<evidence type="ECO:0000256" key="7">
    <source>
        <dbReference type="ARBA" id="ARBA00022692"/>
    </source>
</evidence>
<dbReference type="PROSITE" id="PS50109">
    <property type="entry name" value="HIS_KIN"/>
    <property type="match status" value="1"/>
</dbReference>
<dbReference type="AlphaFoldDB" id="Q2SC69"/>
<dbReference type="GO" id="GO:0022857">
    <property type="term" value="F:transmembrane transporter activity"/>
    <property type="evidence" value="ECO:0007669"/>
    <property type="project" value="InterPro"/>
</dbReference>
<dbReference type="CDD" id="cd00082">
    <property type="entry name" value="HisKA"/>
    <property type="match status" value="1"/>
</dbReference>
<evidence type="ECO:0000256" key="8">
    <source>
        <dbReference type="ARBA" id="ARBA00022777"/>
    </source>
</evidence>
<dbReference type="Gene3D" id="3.30.565.10">
    <property type="entry name" value="Histidine kinase-like ATPase, C-terminal domain"/>
    <property type="match status" value="1"/>
</dbReference>
<evidence type="ECO:0000256" key="4">
    <source>
        <dbReference type="ARBA" id="ARBA00012438"/>
    </source>
</evidence>
<feature type="coiled-coil region" evidence="12">
    <location>
        <begin position="774"/>
        <end position="808"/>
    </location>
</feature>
<feature type="transmembrane region" description="Helical" evidence="13">
    <location>
        <begin position="164"/>
        <end position="181"/>
    </location>
</feature>
<keyword evidence="9 13" id="KW-1133">Transmembrane helix</keyword>
<dbReference type="Proteomes" id="UP000000238">
    <property type="component" value="Chromosome"/>
</dbReference>
<evidence type="ECO:0000256" key="1">
    <source>
        <dbReference type="ARBA" id="ARBA00000085"/>
    </source>
</evidence>
<evidence type="ECO:0000256" key="9">
    <source>
        <dbReference type="ARBA" id="ARBA00022989"/>
    </source>
</evidence>
<sequence length="1169" mass="129256">MINGFLLFTVSIAYIGLLFAIAYVGDQSPRMYVNERTRVAVYSLSLAVYCTSWTFFGAVGSAAATGLGYLPIYIGPMLVFIFGAPLLSRIIRISKRHNTTSIADFIATRYGKSQTLAVMVSIIAIVGILPYIALQLKAVSTGYNVLTEGALQPNREALPLFQDTALYIAGVMGLFTILFGTRHIDATEHHRGMIQAIAFESIIKFIAFIAVGILVCFVMFDGLGDLVQRLQQSKQDGAFSFGAISPTNFLVQTLLAAFAIICLPRQFHVTVVENYEPRDIYTARWALPLYLFFLILFVIPIAAAGILTYPNGTVDPDIFVLSLPVVAGHEWLAVLSFIGGGSAATSMVIVSTVTLSTMFCNEIIVPLLLRIQALDLSRKKNVHFWLLNIRRATILVTLLAAFGYYRMMGSHFSLASIGLLSFVAVAQFAPALIGGIVWRHGNRQGAIVGLIFGFATWIYTLLIPSLISVNQIDSALISAGLFSMEWTRPTALFGFEGMDTITHGALWSVGINLFLYITVSLATTQRVIEKIQVASFFDSAQDAGASPTTWLSEATIEDIGALSERFLGEERTREAMRDFSRRNRVKLYPSKPASVELIKHIEKHLASAIGSSTARVVLNSALKGQEMQIEDVVSIVDEASQVIKFNRELLQAAIENMNLGVSVADKSLNLVAWNSRYVEIFNYPKGFMRVGRPVADLLRYNLLMNHVPARRAQKIVERRLQMMAEGRPHEYERTRPDGTVILIQGSPMPDGGFVTTFSDITGMRRTELALKETNTYLEQRVKERTEELSKLNKQLVKAKSVAENANLSKTRFLASASHDLLQPLNAARLFSSALSNKVKNNEEYSELVSHIDSSLNAAEEILSTLLDISKLDAGALEPHFTTFSINELLRHLNTEFTVIAAENGLTMRTLPSNCYVYSDHQLLRRVIQNFLTNAIRYTRQGRIVLGCRRLKDHVRIEVWDTGPGIPKDQLESIFEEFKRLNHGQTEKKGLGLGLAIVDRICRMLNYPVEVQSWVGQGSKFAVTIPLGVKPAEKPADAAKPTRALGSLKGVNILCIDNEQVILDGMRALLEGWGCTVRTARAPEAAKTLCAEQAPDILLADYQLDDGDNGLDTMDMLQETMPTRRPGVLITALNTDEVKQDAKDRGYQILHKPVKPAALRAMINKMLARA</sequence>
<comment type="similarity">
    <text evidence="3">Belongs to the sodium:solute symporter (SSF) (TC 2.A.21) family.</text>
</comment>
<dbReference type="SMART" id="SM00448">
    <property type="entry name" value="REC"/>
    <property type="match status" value="1"/>
</dbReference>
<feature type="transmembrane region" description="Helical" evidence="13">
    <location>
        <begin position="382"/>
        <end position="405"/>
    </location>
</feature>
<feature type="domain" description="Response regulatory" evidence="15">
    <location>
        <begin position="1051"/>
        <end position="1166"/>
    </location>
</feature>
<keyword evidence="7 13" id="KW-0812">Transmembrane</keyword>
<dbReference type="InterPro" id="IPR036097">
    <property type="entry name" value="HisK_dim/P_sf"/>
</dbReference>
<feature type="modified residue" description="4-aspartylphosphate" evidence="11">
    <location>
        <position position="1100"/>
    </location>
</feature>
<dbReference type="NCBIfam" id="NF041832">
    <property type="entry name" value="near_NosP_CTERM"/>
    <property type="match status" value="1"/>
</dbReference>
<proteinExistence type="inferred from homology"/>
<dbReference type="KEGG" id="hch:HCH_05072"/>
<dbReference type="InterPro" id="IPR000014">
    <property type="entry name" value="PAS"/>
</dbReference>
<reference evidence="16 17" key="1">
    <citation type="journal article" date="2005" name="Nucleic Acids Res.">
        <title>Genomic blueprint of Hahella chejuensis, a marine microbe producing an algicidal agent.</title>
        <authorList>
            <person name="Jeong H."/>
            <person name="Yim J.H."/>
            <person name="Lee C."/>
            <person name="Choi S.-H."/>
            <person name="Park Y.K."/>
            <person name="Yoon S.H."/>
            <person name="Hur C.-G."/>
            <person name="Kang H.-Y."/>
            <person name="Kim D."/>
            <person name="Lee H.H."/>
            <person name="Park K.H."/>
            <person name="Park S.-H."/>
            <person name="Park H.-S."/>
            <person name="Lee H.K."/>
            <person name="Oh T.K."/>
            <person name="Kim J.F."/>
        </authorList>
    </citation>
    <scope>NUCLEOTIDE SEQUENCE [LARGE SCALE GENOMIC DNA]</scope>
    <source>
        <strain evidence="16 17">KCTC 2396</strain>
    </source>
</reference>
<keyword evidence="5 11" id="KW-0597">Phosphoprotein</keyword>
<protein>
    <recommendedName>
        <fullName evidence="4">histidine kinase</fullName>
        <ecNumber evidence="4">2.7.13.3</ecNumber>
    </recommendedName>
</protein>
<dbReference type="PROSITE" id="PS50110">
    <property type="entry name" value="RESPONSE_REGULATORY"/>
    <property type="match status" value="1"/>
</dbReference>
<dbReference type="eggNOG" id="COG0784">
    <property type="taxonomic scope" value="Bacteria"/>
</dbReference>
<dbReference type="FunFam" id="1.10.287.130:FF:000063">
    <property type="entry name" value="Hybrid sensor histidine kinase/response regulator"/>
    <property type="match status" value="1"/>
</dbReference>
<feature type="transmembrane region" description="Helical" evidence="13">
    <location>
        <begin position="68"/>
        <end position="87"/>
    </location>
</feature>
<dbReference type="SUPFAM" id="SSF55785">
    <property type="entry name" value="PYP-like sensor domain (PAS domain)"/>
    <property type="match status" value="1"/>
</dbReference>
<feature type="transmembrane region" description="Helical" evidence="13">
    <location>
        <begin position="37"/>
        <end position="56"/>
    </location>
</feature>
<dbReference type="Gene3D" id="3.40.50.2300">
    <property type="match status" value="1"/>
</dbReference>
<dbReference type="EC" id="2.7.13.3" evidence="4"/>
<dbReference type="RefSeq" id="WP_011398820.1">
    <property type="nucleotide sequence ID" value="NC_007645.1"/>
</dbReference>
<dbReference type="Pfam" id="PF12860">
    <property type="entry name" value="PAS_7"/>
    <property type="match status" value="1"/>
</dbReference>
<dbReference type="STRING" id="349521.HCH_05072"/>
<evidence type="ECO:0000256" key="6">
    <source>
        <dbReference type="ARBA" id="ARBA00022679"/>
    </source>
</evidence>
<dbReference type="InterPro" id="IPR004358">
    <property type="entry name" value="Sig_transdc_His_kin-like_C"/>
</dbReference>
<keyword evidence="6" id="KW-0808">Transferase</keyword>
<dbReference type="CDD" id="cd00075">
    <property type="entry name" value="HATPase"/>
    <property type="match status" value="1"/>
</dbReference>
<dbReference type="SUPFAM" id="SSF55874">
    <property type="entry name" value="ATPase domain of HSP90 chaperone/DNA topoisomerase II/histidine kinase"/>
    <property type="match status" value="1"/>
</dbReference>
<keyword evidence="10 13" id="KW-0472">Membrane</keyword>
<evidence type="ECO:0000313" key="16">
    <source>
        <dbReference type="EMBL" id="ABC31755.1"/>
    </source>
</evidence>
<dbReference type="SMART" id="SM00388">
    <property type="entry name" value="HisKA"/>
    <property type="match status" value="1"/>
</dbReference>
<keyword evidence="12" id="KW-0175">Coiled coil</keyword>
<dbReference type="SUPFAM" id="SSF52172">
    <property type="entry name" value="CheY-like"/>
    <property type="match status" value="1"/>
</dbReference>
<dbReference type="Pfam" id="PF02518">
    <property type="entry name" value="HATPase_c"/>
    <property type="match status" value="1"/>
</dbReference>
<evidence type="ECO:0000256" key="10">
    <source>
        <dbReference type="ARBA" id="ARBA00023136"/>
    </source>
</evidence>
<dbReference type="PROSITE" id="PS50283">
    <property type="entry name" value="NA_SOLUT_SYMP_3"/>
    <property type="match status" value="1"/>
</dbReference>
<dbReference type="EMBL" id="CP000155">
    <property type="protein sequence ID" value="ABC31755.1"/>
    <property type="molecule type" value="Genomic_DNA"/>
</dbReference>
<keyword evidence="17" id="KW-1185">Reference proteome</keyword>
<gene>
    <name evidence="16" type="ordered locus">HCH_05072</name>
</gene>
<feature type="transmembrane region" description="Helical" evidence="13">
    <location>
        <begin position="116"/>
        <end position="134"/>
    </location>
</feature>
<evidence type="ECO:0000256" key="12">
    <source>
        <dbReference type="SAM" id="Coils"/>
    </source>
</evidence>
<comment type="catalytic activity">
    <reaction evidence="1">
        <text>ATP + protein L-histidine = ADP + protein N-phospho-L-histidine.</text>
        <dbReference type="EC" id="2.7.13.3"/>
    </reaction>
</comment>
<dbReference type="SMART" id="SM00387">
    <property type="entry name" value="HATPase_c"/>
    <property type="match status" value="1"/>
</dbReference>
<evidence type="ECO:0000256" key="13">
    <source>
        <dbReference type="SAM" id="Phobius"/>
    </source>
</evidence>
<dbReference type="InterPro" id="IPR003661">
    <property type="entry name" value="HisK_dim/P_dom"/>
</dbReference>
<dbReference type="InterPro" id="IPR011006">
    <property type="entry name" value="CheY-like_superfamily"/>
</dbReference>
<feature type="transmembrane region" description="Helical" evidence="13">
    <location>
        <begin position="417"/>
        <end position="438"/>
    </location>
</feature>
<name>Q2SC69_HAHCH</name>
<dbReference type="InterPro" id="IPR001734">
    <property type="entry name" value="Na/solute_symporter"/>
</dbReference>
<dbReference type="InterPro" id="IPR035965">
    <property type="entry name" value="PAS-like_dom_sf"/>
</dbReference>
<feature type="domain" description="Histidine kinase" evidence="14">
    <location>
        <begin position="815"/>
        <end position="1028"/>
    </location>
</feature>
<evidence type="ECO:0000256" key="2">
    <source>
        <dbReference type="ARBA" id="ARBA00004141"/>
    </source>
</evidence>
<keyword evidence="8" id="KW-0418">Kinase</keyword>
<dbReference type="GO" id="GO:0009927">
    <property type="term" value="F:histidine phosphotransfer kinase activity"/>
    <property type="evidence" value="ECO:0007669"/>
    <property type="project" value="TreeGrafter"/>
</dbReference>
<evidence type="ECO:0000256" key="5">
    <source>
        <dbReference type="ARBA" id="ARBA00022553"/>
    </source>
</evidence>
<dbReference type="Gene3D" id="1.10.287.130">
    <property type="match status" value="1"/>
</dbReference>
<feature type="transmembrane region" description="Helical" evidence="13">
    <location>
        <begin position="202"/>
        <end position="220"/>
    </location>
</feature>
<dbReference type="CDD" id="cd10322">
    <property type="entry name" value="SLC5sbd"/>
    <property type="match status" value="1"/>
</dbReference>
<dbReference type="InterPro" id="IPR001789">
    <property type="entry name" value="Sig_transdc_resp-reg_receiver"/>
</dbReference>
<dbReference type="GO" id="GO:0000155">
    <property type="term" value="F:phosphorelay sensor kinase activity"/>
    <property type="evidence" value="ECO:0007669"/>
    <property type="project" value="InterPro"/>
</dbReference>
<feature type="transmembrane region" description="Helical" evidence="13">
    <location>
        <begin position="285"/>
        <end position="311"/>
    </location>
</feature>
<dbReference type="GO" id="GO:0005886">
    <property type="term" value="C:plasma membrane"/>
    <property type="evidence" value="ECO:0007669"/>
    <property type="project" value="TreeGrafter"/>
</dbReference>
<dbReference type="InterPro" id="IPR005467">
    <property type="entry name" value="His_kinase_dom"/>
</dbReference>
<dbReference type="Pfam" id="PF00072">
    <property type="entry name" value="Response_reg"/>
    <property type="match status" value="1"/>
</dbReference>
<dbReference type="HOGENOM" id="CLU_000445_22_0_6"/>